<protein>
    <submittedName>
        <fullName evidence="10">Iron-containing alcohol dehydrogenase</fullName>
    </submittedName>
</protein>
<reference evidence="10" key="1">
    <citation type="submission" date="2023-05" db="EMBL/GenBank/DDBJ databases">
        <title>Anaerotaeda fermentans gen. nov., sp. nov., a novel anaerobic planctomycete of the new family within the order Sedimentisphaerales isolated from Taman Peninsula, Russia.</title>
        <authorList>
            <person name="Khomyakova M.A."/>
            <person name="Merkel A.Y."/>
            <person name="Slobodkin A.I."/>
        </authorList>
    </citation>
    <scope>NUCLEOTIDE SEQUENCE</scope>
    <source>
        <strain evidence="10">M17dextr</strain>
    </source>
</reference>
<keyword evidence="1" id="KW-0963">Cytoplasm</keyword>
<evidence type="ECO:0000256" key="6">
    <source>
        <dbReference type="ARBA" id="ARBA00023027"/>
    </source>
</evidence>
<keyword evidence="3" id="KW-0479">Metal-binding</keyword>
<name>A0AAW6TZA4_9BACT</name>
<keyword evidence="8" id="KW-0594">Phospholipid biosynthesis</keyword>
<dbReference type="Gene3D" id="3.40.50.1970">
    <property type="match status" value="1"/>
</dbReference>
<dbReference type="RefSeq" id="WP_349245000.1">
    <property type="nucleotide sequence ID" value="NZ_JASCXX010000011.1"/>
</dbReference>
<proteinExistence type="predicted"/>
<dbReference type="GO" id="GO:0008654">
    <property type="term" value="P:phospholipid biosynthetic process"/>
    <property type="evidence" value="ECO:0007669"/>
    <property type="project" value="UniProtKB-KW"/>
</dbReference>
<comment type="caution">
    <text evidence="10">The sequence shown here is derived from an EMBL/GenBank/DDBJ whole genome shotgun (WGS) entry which is preliminary data.</text>
</comment>
<dbReference type="GO" id="GO:0016614">
    <property type="term" value="F:oxidoreductase activity, acting on CH-OH group of donors"/>
    <property type="evidence" value="ECO:0007669"/>
    <property type="project" value="InterPro"/>
</dbReference>
<evidence type="ECO:0000256" key="3">
    <source>
        <dbReference type="ARBA" id="ARBA00022723"/>
    </source>
</evidence>
<keyword evidence="6" id="KW-0520">NAD</keyword>
<keyword evidence="11" id="KW-1185">Reference proteome</keyword>
<keyword evidence="4" id="KW-0521">NADP</keyword>
<dbReference type="Proteomes" id="UP001431776">
    <property type="component" value="Unassembled WGS sequence"/>
</dbReference>
<evidence type="ECO:0000313" key="11">
    <source>
        <dbReference type="Proteomes" id="UP001431776"/>
    </source>
</evidence>
<dbReference type="InterPro" id="IPR032837">
    <property type="entry name" value="G1PDH"/>
</dbReference>
<keyword evidence="7" id="KW-0443">Lipid metabolism</keyword>
<dbReference type="GO" id="GO:0046872">
    <property type="term" value="F:metal ion binding"/>
    <property type="evidence" value="ECO:0007669"/>
    <property type="project" value="UniProtKB-KW"/>
</dbReference>
<dbReference type="EMBL" id="JASCXX010000011">
    <property type="protein sequence ID" value="MDI6449594.1"/>
    <property type="molecule type" value="Genomic_DNA"/>
</dbReference>
<dbReference type="PANTHER" id="PTHR43616">
    <property type="entry name" value="GLYCEROL DEHYDROGENASE"/>
    <property type="match status" value="1"/>
</dbReference>
<organism evidence="10 11">
    <name type="scientific">Anaerobaca lacustris</name>
    <dbReference type="NCBI Taxonomy" id="3044600"/>
    <lineage>
        <taxon>Bacteria</taxon>
        <taxon>Pseudomonadati</taxon>
        <taxon>Planctomycetota</taxon>
        <taxon>Phycisphaerae</taxon>
        <taxon>Sedimentisphaerales</taxon>
        <taxon>Anaerobacaceae</taxon>
        <taxon>Anaerobaca</taxon>
    </lineage>
</organism>
<evidence type="ECO:0000256" key="7">
    <source>
        <dbReference type="ARBA" id="ARBA00023098"/>
    </source>
</evidence>
<evidence type="ECO:0000256" key="1">
    <source>
        <dbReference type="ARBA" id="ARBA00022490"/>
    </source>
</evidence>
<evidence type="ECO:0000313" key="10">
    <source>
        <dbReference type="EMBL" id="MDI6449594.1"/>
    </source>
</evidence>
<dbReference type="PANTHER" id="PTHR43616:SF5">
    <property type="entry name" value="GLYCEROL DEHYDROGENASE 1"/>
    <property type="match status" value="1"/>
</dbReference>
<dbReference type="Pfam" id="PF13685">
    <property type="entry name" value="Fe-ADH_2"/>
    <property type="match status" value="1"/>
</dbReference>
<keyword evidence="5" id="KW-0560">Oxidoreductase</keyword>
<dbReference type="AlphaFoldDB" id="A0AAW6TZA4"/>
<dbReference type="InterPro" id="IPR016205">
    <property type="entry name" value="Glycerol_DH"/>
</dbReference>
<gene>
    <name evidence="10" type="ORF">QJ522_11115</name>
</gene>
<evidence type="ECO:0000256" key="9">
    <source>
        <dbReference type="ARBA" id="ARBA00023264"/>
    </source>
</evidence>
<accession>A0AAW6TZA4</accession>
<evidence type="ECO:0000256" key="2">
    <source>
        <dbReference type="ARBA" id="ARBA00022516"/>
    </source>
</evidence>
<dbReference type="SUPFAM" id="SSF56796">
    <property type="entry name" value="Dehydroquinate synthase-like"/>
    <property type="match status" value="1"/>
</dbReference>
<sequence length="443" mass="48436">MGLSELLGTKFRCDCGRSHDLTVRRFVYDAAAIDRLPDIVRQCAGHCVRAVVVADSRTWEVCGRRVLAALKRTYEDAYEIVVADGEHGTPVCDEATFQTLLARLREAKPEVMVAVGSGVVNDLCKWASFEMGIPYLVVATAASMNGYPAANVAATIAGVKVLLEARPPLAVIAEPQTIAGAPHEMIEAGFGDTIAKHQSNTDWWMNHRLFGEYHCNFCAGIVADLEPLYLDRPEEIKEGDVSAVEGLFAALFWSGVAMTLVGTSAPASGGEHLLSHTLDMIASVRGHRHDLHGRQVGVGTILSAALYEKILAIESPEFCTMPAQVDAGFWSDVAVAEAVARQYEAKRAGLDAVRRHLAERNTWDRLRAELAERSRRPQEIRGWLERAGGATCAAHIGCSTQQLRDAALHMHEIRKRFTVVDLAWMMGVLPDALDDIIAQWLSD</sequence>
<evidence type="ECO:0000256" key="8">
    <source>
        <dbReference type="ARBA" id="ARBA00023209"/>
    </source>
</evidence>
<evidence type="ECO:0000256" key="5">
    <source>
        <dbReference type="ARBA" id="ARBA00023002"/>
    </source>
</evidence>
<evidence type="ECO:0000256" key="4">
    <source>
        <dbReference type="ARBA" id="ARBA00022857"/>
    </source>
</evidence>
<keyword evidence="2" id="KW-0444">Lipid biosynthesis</keyword>
<dbReference type="Gene3D" id="1.20.1090.10">
    <property type="entry name" value="Dehydroquinate synthase-like - alpha domain"/>
    <property type="match status" value="1"/>
</dbReference>
<keyword evidence="9" id="KW-1208">Phospholipid metabolism</keyword>